<evidence type="ECO:0000313" key="1">
    <source>
        <dbReference type="EMBL" id="KAF6027764.1"/>
    </source>
</evidence>
<accession>A0A7J7JQ47</accession>
<name>A0A7J7JQ47_BUGNE</name>
<sequence>MITYKAMISVTHQQFQFFAKRLTKETAAPTCNYVGILFTGDSVGGGRTTSCCTFMIWCHAGTSLKWSSSRKRQYDGTPEDDYHPV</sequence>
<proteinExistence type="predicted"/>
<gene>
    <name evidence="1" type="ORF">EB796_013928</name>
</gene>
<keyword evidence="2" id="KW-1185">Reference proteome</keyword>
<protein>
    <submittedName>
        <fullName evidence="1">Uncharacterized protein</fullName>
    </submittedName>
</protein>
<comment type="caution">
    <text evidence="1">The sequence shown here is derived from an EMBL/GenBank/DDBJ whole genome shotgun (WGS) entry which is preliminary data.</text>
</comment>
<evidence type="ECO:0000313" key="2">
    <source>
        <dbReference type="Proteomes" id="UP000593567"/>
    </source>
</evidence>
<organism evidence="1 2">
    <name type="scientific">Bugula neritina</name>
    <name type="common">Brown bryozoan</name>
    <name type="synonym">Sertularia neritina</name>
    <dbReference type="NCBI Taxonomy" id="10212"/>
    <lineage>
        <taxon>Eukaryota</taxon>
        <taxon>Metazoa</taxon>
        <taxon>Spiralia</taxon>
        <taxon>Lophotrochozoa</taxon>
        <taxon>Bryozoa</taxon>
        <taxon>Gymnolaemata</taxon>
        <taxon>Cheilostomatida</taxon>
        <taxon>Flustrina</taxon>
        <taxon>Buguloidea</taxon>
        <taxon>Bugulidae</taxon>
        <taxon>Bugula</taxon>
    </lineage>
</organism>
<dbReference type="AlphaFoldDB" id="A0A7J7JQ47"/>
<dbReference type="Proteomes" id="UP000593567">
    <property type="component" value="Unassembled WGS sequence"/>
</dbReference>
<dbReference type="EMBL" id="VXIV02002031">
    <property type="protein sequence ID" value="KAF6027764.1"/>
    <property type="molecule type" value="Genomic_DNA"/>
</dbReference>
<reference evidence="1" key="1">
    <citation type="submission" date="2020-06" db="EMBL/GenBank/DDBJ databases">
        <title>Draft genome of Bugula neritina, a colonial animal packing powerful symbionts and potential medicines.</title>
        <authorList>
            <person name="Rayko M."/>
        </authorList>
    </citation>
    <scope>NUCLEOTIDE SEQUENCE [LARGE SCALE GENOMIC DNA]</scope>
    <source>
        <strain evidence="1">Kwan_BN1</strain>
    </source>
</reference>